<feature type="region of interest" description="Disordered" evidence="1">
    <location>
        <begin position="1669"/>
        <end position="1691"/>
    </location>
</feature>
<dbReference type="CDD" id="cd00170">
    <property type="entry name" value="SEC14"/>
    <property type="match status" value="1"/>
</dbReference>
<dbReference type="InterPro" id="IPR036865">
    <property type="entry name" value="CRAL-TRIO_dom_sf"/>
</dbReference>
<feature type="compositionally biased region" description="Polar residues" evidence="1">
    <location>
        <begin position="440"/>
        <end position="451"/>
    </location>
</feature>
<feature type="region of interest" description="Disordered" evidence="1">
    <location>
        <begin position="373"/>
        <end position="399"/>
    </location>
</feature>
<feature type="region of interest" description="Disordered" evidence="1">
    <location>
        <begin position="987"/>
        <end position="1036"/>
    </location>
</feature>
<dbReference type="EMBL" id="LR783365">
    <property type="protein sequence ID" value="CAB3225987.1"/>
    <property type="molecule type" value="mRNA"/>
</dbReference>
<feature type="region of interest" description="Disordered" evidence="1">
    <location>
        <begin position="1"/>
        <end position="20"/>
    </location>
</feature>
<accession>A0A6F9D753</accession>
<feature type="compositionally biased region" description="Acidic residues" evidence="1">
    <location>
        <begin position="601"/>
        <end position="618"/>
    </location>
</feature>
<feature type="region of interest" description="Disordered" evidence="1">
    <location>
        <begin position="897"/>
        <end position="924"/>
    </location>
</feature>
<feature type="region of interest" description="Disordered" evidence="1">
    <location>
        <begin position="431"/>
        <end position="451"/>
    </location>
</feature>
<feature type="compositionally biased region" description="Polar residues" evidence="1">
    <location>
        <begin position="381"/>
        <end position="399"/>
    </location>
</feature>
<dbReference type="Pfam" id="PF12496">
    <property type="entry name" value="BNIP2"/>
    <property type="match status" value="1"/>
</dbReference>
<name>A0A6F9D753_9ASCI</name>
<reference evidence="3" key="1">
    <citation type="submission" date="2020-04" db="EMBL/GenBank/DDBJ databases">
        <authorList>
            <person name="Neveu A P."/>
        </authorList>
    </citation>
    <scope>NUCLEOTIDE SEQUENCE</scope>
    <source>
        <tissue evidence="3">Whole embryo</tissue>
    </source>
</reference>
<feature type="region of interest" description="Disordered" evidence="1">
    <location>
        <begin position="1208"/>
        <end position="1240"/>
    </location>
</feature>
<dbReference type="Gene3D" id="3.40.525.10">
    <property type="entry name" value="CRAL-TRIO lipid binding domain"/>
    <property type="match status" value="1"/>
</dbReference>
<feature type="compositionally biased region" description="Low complexity" evidence="1">
    <location>
        <begin position="1721"/>
        <end position="1740"/>
    </location>
</feature>
<feature type="compositionally biased region" description="Polar residues" evidence="1">
    <location>
        <begin position="780"/>
        <end position="793"/>
    </location>
</feature>
<feature type="domain" description="CRAL-TRIO" evidence="2">
    <location>
        <begin position="1775"/>
        <end position="1936"/>
    </location>
</feature>
<dbReference type="SUPFAM" id="SSF52087">
    <property type="entry name" value="CRAL/TRIO domain"/>
    <property type="match status" value="1"/>
</dbReference>
<proteinExistence type="evidence at transcript level"/>
<feature type="region of interest" description="Disordered" evidence="1">
    <location>
        <begin position="691"/>
        <end position="737"/>
    </location>
</feature>
<dbReference type="InterPro" id="IPR001251">
    <property type="entry name" value="CRAL-TRIO_dom"/>
</dbReference>
<feature type="compositionally biased region" description="Basic and acidic residues" evidence="1">
    <location>
        <begin position="1669"/>
        <end position="1678"/>
    </location>
</feature>
<evidence type="ECO:0000313" key="3">
    <source>
        <dbReference type="EMBL" id="CAB3225987.1"/>
    </source>
</evidence>
<feature type="compositionally biased region" description="Polar residues" evidence="1">
    <location>
        <begin position="988"/>
        <end position="1001"/>
    </location>
</feature>
<evidence type="ECO:0000256" key="1">
    <source>
        <dbReference type="SAM" id="MobiDB-lite"/>
    </source>
</evidence>
<feature type="region of interest" description="Disordered" evidence="1">
    <location>
        <begin position="780"/>
        <end position="800"/>
    </location>
</feature>
<feature type="region of interest" description="Disordered" evidence="1">
    <location>
        <begin position="84"/>
        <end position="103"/>
    </location>
</feature>
<feature type="region of interest" description="Disordered" evidence="1">
    <location>
        <begin position="1713"/>
        <end position="1746"/>
    </location>
</feature>
<feature type="compositionally biased region" description="Polar residues" evidence="1">
    <location>
        <begin position="692"/>
        <end position="706"/>
    </location>
</feature>
<sequence length="1949" mass="216501">MTTKEPDSNANLLISPDIPDNTVVQEDELTEGHLENELQPYSTTKWTEDQVPQTNTNVVDVLIPGIEEEKSSPAAPETLQLHTHLDEGNPAPPPRGKKKSVKKEKFEEELLDVNKVVDEGVDQNGEADLFTKPMDPPQNNELVDLVMSTKPDFPTLELTETSSSAEQFPLDNFNVHPDTLTTEELQPDATLKDLEFESIEQTKVDTTEKEDKEQGNMLLDVTPNHDEEEISSSICSTNLKHVTDINYDLEATAMFSIENQEATKLVENLSENMPMAPPRGKKKIAINVAEIEEEFNVASVTGDCEQIGLNIQINPGLLNDTNVLEIPLGFDTENQSVLIDTQDTNMNLKGISESGSQGNSDQTFVNKSSLQNLLEEKSESPNENGSFVQQNTEESNVTDDSLIIKTNDAVAKAETDKKNSFINKVETAPVELHEDEERLPSSSEEGSLFGSDQINVSDLDDSDCGEMQLGDNISQISLEFDDNPFESTPVAPLREKRKIDLNAAYLRHEPVNVQSNIVPSTVFMEPDDMLEDNDSAKVENALNNDLQQMNNEVFVEESLFAGQTNLNNLRSVVGSGTLVSFDSDWEEFQQSGQPINTLPVIEEESEPEENDEDQESDGLSEKSFEEIKDLVEENMKDLMDSELDDDDDDLATQYNHLWGERSAGFDSSGIEESLDTCLAPPEAPGNAEIETLLSTNPTSHSVSSLQEPLESDFPEDGKSQLEKDLDESPTTTEGSWCILDQTSDYEDWKDTYTEPSTTNEQLILSGESKIADTDLIDVYTSQTQNSEDQTTSTTDEKENDGFFNEATIVSSGENLIQDKGSVPTENDKDMLETPKPLNVTDLKAEVTDNDLTDWTINTIERNENLEGDSIQDAIHESSDGDLVGMENSIGKTTIVHANEESDGDGETSLVKKGDQPSSGDVHTLEPSRNVDFAVTEDSVGTTTIDHSHEESQNVELLEPGEIKPCDKLFEHFIPVTNAENDVNMLPEIQTTDETSNVSSITPDKGPSNMFDDETATQSQTGPTPMLQGQHDIDTETPDVTHNQEVISQYNNNLLSFGEGETTEKYITVPVHVKPNNIDDTNNMDSSPDIDTNLDSKSFEVLGIGSAQNVEHHDIFKEEVLTPLDTSVQEQENVEDAEIAKNCQVSMNEDDLVTHDEEKHLEEMVTAVSTEITAKTETYKEEQVYDEQHTISANTLEFEDLLDPVNLPTSEPVPNLQNNAKESSIDRDASEFPLNTDAPMIGNEEMTFQPTEPTQEENRDAEKLMDENNLLKPMIADFMLERENIAVLVEAPASDDVALNNGNPNTDTKLIDSLTPANQVESMVTSIKSQTSVPEDGMPVDKAINLQPDDNESCTESDKQNKRVVVDESLFGEQELHSTGIEEIVLEQTENAAELEEQNIPVKLDETVPLKEVSDVEVTTEVNLLPGHIDESLFGEKGPDSTTVEESVPYTQGAVHEVEIQNQDFTTNEGSLLNAPNNVHVDEAGAQNQDTTEVQEVLVDNHVNSEQQLEDVVQSDVTAAGDFDPFSFTGEIDNNPQLITDIADKIELATEESDAKTHDQADLVQVTDEATSEHVDQIYRVPTNSFQDLNVGDQIFADPVSVKPLKKLHLQPDEAGTNTEEEQEFTRETNRVRYDTIGSIDMLTDSSEDENETQEQFNAAKAELVSIDLKNDADDRDATNETVSPTSSLRRRSIVPPSSLVLSIALDDINVQTPTQETQVDGPSAPSIGSNSSSAAASSNGEKTDPEILLPTIPATMKEDPVWENVVIGNEDYRIDGRAIQNYKRVISHGGFYKEKQAIVEIFGRYLPDSSVPNYIWVMDNLFLYLVSTLELLVQHQDYVVVFFNGSVSKNHFPSTSWLKKSHLQVPYHLRKNLKGFYVVQSSFYFKTLTGLTRMFLSRKVFKKTKNVKNHTELKQFIPTDFLFIPQDIASKSSNSLNDEQVNKKWWWSR</sequence>
<organism evidence="3">
    <name type="scientific">Phallusia mammillata</name>
    <dbReference type="NCBI Taxonomy" id="59560"/>
    <lineage>
        <taxon>Eukaryota</taxon>
        <taxon>Metazoa</taxon>
        <taxon>Chordata</taxon>
        <taxon>Tunicata</taxon>
        <taxon>Ascidiacea</taxon>
        <taxon>Phlebobranchia</taxon>
        <taxon>Ascidiidae</taxon>
        <taxon>Phallusia</taxon>
    </lineage>
</organism>
<feature type="region of interest" description="Disordered" evidence="1">
    <location>
        <begin position="589"/>
        <end position="623"/>
    </location>
</feature>
<gene>
    <name evidence="3" type="primary">Bnip2-002</name>
</gene>
<dbReference type="Pfam" id="PF13716">
    <property type="entry name" value="CRAL_TRIO_2"/>
    <property type="match status" value="1"/>
</dbReference>
<dbReference type="InterPro" id="IPR022181">
    <property type="entry name" value="Bcl2-/adenovirus-E1B"/>
</dbReference>
<dbReference type="PROSITE" id="PS50191">
    <property type="entry name" value="CRAL_TRIO"/>
    <property type="match status" value="1"/>
</dbReference>
<protein>
    <submittedName>
        <fullName evidence="3">Sporulation-specific protein 15-like</fullName>
    </submittedName>
</protein>
<evidence type="ECO:0000259" key="2">
    <source>
        <dbReference type="PROSITE" id="PS50191"/>
    </source>
</evidence>